<reference evidence="3" key="1">
    <citation type="journal article" date="2019" name="Int. J. Syst. Evol. Microbiol.">
        <title>The Global Catalogue of Microorganisms (GCM) 10K type strain sequencing project: providing services to taxonomists for standard genome sequencing and annotation.</title>
        <authorList>
            <consortium name="The Broad Institute Genomics Platform"/>
            <consortium name="The Broad Institute Genome Sequencing Center for Infectious Disease"/>
            <person name="Wu L."/>
            <person name="Ma J."/>
        </authorList>
    </citation>
    <scope>NUCLEOTIDE SEQUENCE [LARGE SCALE GENOMIC DNA]</scope>
    <source>
        <strain evidence="3">CGMCC 1.12922</strain>
    </source>
</reference>
<dbReference type="InterPro" id="IPR027417">
    <property type="entry name" value="P-loop_NTPase"/>
</dbReference>
<dbReference type="Proteomes" id="UP000617355">
    <property type="component" value="Unassembled WGS sequence"/>
</dbReference>
<name>A0ABQ1QEF3_9RHOB</name>
<keyword evidence="2" id="KW-0418">Kinase</keyword>
<dbReference type="InterPro" id="IPR011104">
    <property type="entry name" value="Hpr_kin/Pase_C"/>
</dbReference>
<dbReference type="SUPFAM" id="SSF53795">
    <property type="entry name" value="PEP carboxykinase-like"/>
    <property type="match status" value="1"/>
</dbReference>
<dbReference type="CDD" id="cd01918">
    <property type="entry name" value="HprK_C"/>
    <property type="match status" value="1"/>
</dbReference>
<feature type="domain" description="HPr kinase/phosphorylase C-terminal" evidence="1">
    <location>
        <begin position="11"/>
        <end position="84"/>
    </location>
</feature>
<accession>A0ABQ1QEF3</accession>
<organism evidence="2 3">
    <name type="scientific">Sinisalibacter lacisalsi</name>
    <dbReference type="NCBI Taxonomy" id="1526570"/>
    <lineage>
        <taxon>Bacteria</taxon>
        <taxon>Pseudomonadati</taxon>
        <taxon>Pseudomonadota</taxon>
        <taxon>Alphaproteobacteria</taxon>
        <taxon>Rhodobacterales</taxon>
        <taxon>Roseobacteraceae</taxon>
        <taxon>Sinisalibacter</taxon>
    </lineage>
</organism>
<dbReference type="Pfam" id="PF07475">
    <property type="entry name" value="Hpr_kinase_C"/>
    <property type="match status" value="1"/>
</dbReference>
<proteinExistence type="predicted"/>
<keyword evidence="3" id="KW-1185">Reference proteome</keyword>
<evidence type="ECO:0000313" key="3">
    <source>
        <dbReference type="Proteomes" id="UP000617355"/>
    </source>
</evidence>
<gene>
    <name evidence="2" type="ORF">GCM10011358_05560</name>
</gene>
<dbReference type="Gene3D" id="3.40.50.300">
    <property type="entry name" value="P-loop containing nucleotide triphosphate hydrolases"/>
    <property type="match status" value="1"/>
</dbReference>
<dbReference type="EMBL" id="BMGI01000001">
    <property type="protein sequence ID" value="GGD23998.1"/>
    <property type="molecule type" value="Genomic_DNA"/>
</dbReference>
<keyword evidence="2" id="KW-0808">Transferase</keyword>
<evidence type="ECO:0000313" key="2">
    <source>
        <dbReference type="EMBL" id="GGD23998.1"/>
    </source>
</evidence>
<evidence type="ECO:0000259" key="1">
    <source>
        <dbReference type="Pfam" id="PF07475"/>
    </source>
</evidence>
<comment type="caution">
    <text evidence="2">The sequence shown here is derived from an EMBL/GenBank/DDBJ whole genome shotgun (WGS) entry which is preliminary data.</text>
</comment>
<dbReference type="GO" id="GO:0016301">
    <property type="term" value="F:kinase activity"/>
    <property type="evidence" value="ECO:0007669"/>
    <property type="project" value="UniProtKB-KW"/>
</dbReference>
<sequence>MTAPQSSHAPETRHATTVAIEGAGVLIIGPSGSGKSGLALGLMAHGAELVADDRTRLELREGWPWALAPERLAGVIEARGVGLVRAPFLRSAPLGLVVDMGAAETARLPEPLEETVLGVAVTKIRRVDGPHFTGAIVALLKGGLWRDA</sequence>
<protein>
    <submittedName>
        <fullName evidence="2">HPr kinase</fullName>
    </submittedName>
</protein>